<dbReference type="SUPFAM" id="SSF51905">
    <property type="entry name" value="FAD/NAD(P)-binding domain"/>
    <property type="match status" value="1"/>
</dbReference>
<accession>A0A846MCX7</accession>
<name>A0A846MCX7_9SPHN</name>
<dbReference type="GO" id="GO:0008202">
    <property type="term" value="P:steroid metabolic process"/>
    <property type="evidence" value="ECO:0007669"/>
    <property type="project" value="UniProtKB-ARBA"/>
</dbReference>
<dbReference type="GO" id="GO:0016491">
    <property type="term" value="F:oxidoreductase activity"/>
    <property type="evidence" value="ECO:0007669"/>
    <property type="project" value="UniProtKB-KW"/>
</dbReference>
<keyword evidence="2" id="KW-0285">Flavoprotein</keyword>
<evidence type="ECO:0000256" key="3">
    <source>
        <dbReference type="ARBA" id="ARBA00022827"/>
    </source>
</evidence>
<dbReference type="Proteomes" id="UP000576821">
    <property type="component" value="Unassembled WGS sequence"/>
</dbReference>
<dbReference type="PANTHER" id="PTHR43400">
    <property type="entry name" value="FUMARATE REDUCTASE"/>
    <property type="match status" value="1"/>
</dbReference>
<keyword evidence="3" id="KW-0274">FAD</keyword>
<dbReference type="NCBIfam" id="NF005510">
    <property type="entry name" value="PRK07121.1-3"/>
    <property type="match status" value="1"/>
</dbReference>
<keyword evidence="7" id="KW-1185">Reference proteome</keyword>
<dbReference type="InterPro" id="IPR003953">
    <property type="entry name" value="FAD-dep_OxRdtase_2_FAD-bd"/>
</dbReference>
<keyword evidence="4" id="KW-0560">Oxidoreductase</keyword>
<feature type="domain" description="FAD-dependent oxidoreductase 2 FAD-binding" evidence="5">
    <location>
        <begin position="23"/>
        <end position="458"/>
    </location>
</feature>
<dbReference type="PANTHER" id="PTHR43400:SF10">
    <property type="entry name" value="3-OXOSTEROID 1-DEHYDROGENASE"/>
    <property type="match status" value="1"/>
</dbReference>
<organism evidence="6 7">
    <name type="scientific">Sphingobium vermicomposti</name>
    <dbReference type="NCBI Taxonomy" id="529005"/>
    <lineage>
        <taxon>Bacteria</taxon>
        <taxon>Pseudomonadati</taxon>
        <taxon>Pseudomonadota</taxon>
        <taxon>Alphaproteobacteria</taxon>
        <taxon>Sphingomonadales</taxon>
        <taxon>Sphingomonadaceae</taxon>
        <taxon>Sphingobium</taxon>
    </lineage>
</organism>
<evidence type="ECO:0000256" key="1">
    <source>
        <dbReference type="ARBA" id="ARBA00001974"/>
    </source>
</evidence>
<dbReference type="SUPFAM" id="SSF56425">
    <property type="entry name" value="Succinate dehydrogenase/fumarate reductase flavoprotein, catalytic domain"/>
    <property type="match status" value="1"/>
</dbReference>
<reference evidence="6 7" key="1">
    <citation type="submission" date="2020-03" db="EMBL/GenBank/DDBJ databases">
        <title>Genomic Encyclopedia of Type Strains, Phase IV (KMG-IV): sequencing the most valuable type-strain genomes for metagenomic binning, comparative biology and taxonomic classification.</title>
        <authorList>
            <person name="Goeker M."/>
        </authorList>
    </citation>
    <scope>NUCLEOTIDE SEQUENCE [LARGE SCALE GENOMIC DNA]</scope>
    <source>
        <strain evidence="6 7">DSM 21299</strain>
    </source>
</reference>
<gene>
    <name evidence="6" type="ORF">FHS54_003024</name>
</gene>
<sequence>MTDASLHRPYPASAVQAWDYETDVAVVGFGAAGACAAIEAALAGGRVMLFERGSGSGGASALSGGEIYIGGSGGTDAQRAAGFEDSTQDMAAYLKAAGGPCADEAKCDLYARDSLAHYGWLKEQGIPYRGNFLPGKHIEPVDDSTLIWSGSEAAWPFCDLAKPAPRGHVIQHVGWGGGRPLVDLLESRARNLGVQVVSDARAVALVQDDDQRVVGVVVRIDNVNRFVRAAKGVVLCTGGFVFNEAMRQRYCPETFRINSPIGDQDDGSGIELGVGAGGDAIHMEQFFTTCPWTMPEPQANGVFVNQAGQRFINEDCYHGRVSRAAIDQLGDRVYLLLDIAHFDQPLEMAGITIAGTGETWEEVEAELEMAPGTLSATMAFYNTHAKEGRDPLFHKKPPILTPLDQGPFVALELNFHSSYFSFFTLGGLRTSVDGEVLDRAGAPVPGLFAAGRCTSGLPAWGHGYSSGLSLADCTFFGRRAGRKAASA</sequence>
<dbReference type="Gene3D" id="3.50.50.60">
    <property type="entry name" value="FAD/NAD(P)-binding domain"/>
    <property type="match status" value="1"/>
</dbReference>
<evidence type="ECO:0000313" key="6">
    <source>
        <dbReference type="EMBL" id="NIJ18024.1"/>
    </source>
</evidence>
<proteinExistence type="predicted"/>
<dbReference type="InterPro" id="IPR036188">
    <property type="entry name" value="FAD/NAD-bd_sf"/>
</dbReference>
<dbReference type="RefSeq" id="WP_167304921.1">
    <property type="nucleotide sequence ID" value="NZ_JAASQR010000004.1"/>
</dbReference>
<evidence type="ECO:0000256" key="4">
    <source>
        <dbReference type="ARBA" id="ARBA00023002"/>
    </source>
</evidence>
<dbReference type="InterPro" id="IPR027477">
    <property type="entry name" value="Succ_DH/fumarate_Rdtase_cat_sf"/>
</dbReference>
<evidence type="ECO:0000259" key="5">
    <source>
        <dbReference type="Pfam" id="PF00890"/>
    </source>
</evidence>
<comment type="cofactor">
    <cofactor evidence="1">
        <name>FAD</name>
        <dbReference type="ChEBI" id="CHEBI:57692"/>
    </cofactor>
</comment>
<comment type="caution">
    <text evidence="6">The sequence shown here is derived from an EMBL/GenBank/DDBJ whole genome shotgun (WGS) entry which is preliminary data.</text>
</comment>
<dbReference type="AlphaFoldDB" id="A0A846MCX7"/>
<evidence type="ECO:0000256" key="2">
    <source>
        <dbReference type="ARBA" id="ARBA00022630"/>
    </source>
</evidence>
<dbReference type="InterPro" id="IPR050315">
    <property type="entry name" value="FAD-oxidoreductase_2"/>
</dbReference>
<dbReference type="EMBL" id="JAASQR010000004">
    <property type="protein sequence ID" value="NIJ18024.1"/>
    <property type="molecule type" value="Genomic_DNA"/>
</dbReference>
<dbReference type="Gene3D" id="3.90.700.10">
    <property type="entry name" value="Succinate dehydrogenase/fumarate reductase flavoprotein, catalytic domain"/>
    <property type="match status" value="1"/>
</dbReference>
<evidence type="ECO:0000313" key="7">
    <source>
        <dbReference type="Proteomes" id="UP000576821"/>
    </source>
</evidence>
<protein>
    <submittedName>
        <fullName evidence="6">Succinate dehydrogenase/fumarate reductase flavoprotein subunit</fullName>
    </submittedName>
</protein>
<dbReference type="Pfam" id="PF00890">
    <property type="entry name" value="FAD_binding_2"/>
    <property type="match status" value="1"/>
</dbReference>